<gene>
    <name evidence="2" type="ORF">H9910_00910</name>
</gene>
<dbReference type="GO" id="GO:0004534">
    <property type="term" value="F:5'-3' RNA exonuclease activity"/>
    <property type="evidence" value="ECO:0007669"/>
    <property type="project" value="TreeGrafter"/>
</dbReference>
<feature type="domain" description="Polymerase/histidinol phosphatase N-terminal" evidence="1">
    <location>
        <begin position="5"/>
        <end position="69"/>
    </location>
</feature>
<name>A0A9D2RD36_9FIRM</name>
<accession>A0A9D2RD36</accession>
<dbReference type="InterPro" id="IPR052018">
    <property type="entry name" value="PHP_domain"/>
</dbReference>
<dbReference type="Proteomes" id="UP000823909">
    <property type="component" value="Unassembled WGS sequence"/>
</dbReference>
<dbReference type="InterPro" id="IPR016195">
    <property type="entry name" value="Pol/histidinol_Pase-like"/>
</dbReference>
<dbReference type="EMBL" id="DWUU01000008">
    <property type="protein sequence ID" value="HJD41560.1"/>
    <property type="molecule type" value="Genomic_DNA"/>
</dbReference>
<organism evidence="2 3">
    <name type="scientific">Candidatus Mediterraneibacter quadrami</name>
    <dbReference type="NCBI Taxonomy" id="2838684"/>
    <lineage>
        <taxon>Bacteria</taxon>
        <taxon>Bacillati</taxon>
        <taxon>Bacillota</taxon>
        <taxon>Clostridia</taxon>
        <taxon>Lachnospirales</taxon>
        <taxon>Lachnospiraceae</taxon>
        <taxon>Mediterraneibacter</taxon>
    </lineage>
</organism>
<dbReference type="Pfam" id="PF02811">
    <property type="entry name" value="PHP"/>
    <property type="match status" value="1"/>
</dbReference>
<reference evidence="2" key="1">
    <citation type="journal article" date="2021" name="PeerJ">
        <title>Extensive microbial diversity within the chicken gut microbiome revealed by metagenomics and culture.</title>
        <authorList>
            <person name="Gilroy R."/>
            <person name="Ravi A."/>
            <person name="Getino M."/>
            <person name="Pursley I."/>
            <person name="Horton D.L."/>
            <person name="Alikhan N.F."/>
            <person name="Baker D."/>
            <person name="Gharbi K."/>
            <person name="Hall N."/>
            <person name="Watson M."/>
            <person name="Adriaenssens E.M."/>
            <person name="Foster-Nyarko E."/>
            <person name="Jarju S."/>
            <person name="Secka A."/>
            <person name="Antonio M."/>
            <person name="Oren A."/>
            <person name="Chaudhuri R.R."/>
            <person name="La Ragione R."/>
            <person name="Hildebrand F."/>
            <person name="Pallen M.J."/>
        </authorList>
    </citation>
    <scope>NUCLEOTIDE SEQUENCE</scope>
    <source>
        <strain evidence="2">ChiBcec15-3976</strain>
    </source>
</reference>
<dbReference type="SUPFAM" id="SSF89550">
    <property type="entry name" value="PHP domain-like"/>
    <property type="match status" value="1"/>
</dbReference>
<evidence type="ECO:0000313" key="2">
    <source>
        <dbReference type="EMBL" id="HJD41560.1"/>
    </source>
</evidence>
<dbReference type="PANTHER" id="PTHR42924:SF3">
    <property type="entry name" value="POLYMERASE_HISTIDINOL PHOSPHATASE N-TERMINAL DOMAIN-CONTAINING PROTEIN"/>
    <property type="match status" value="1"/>
</dbReference>
<proteinExistence type="predicted"/>
<comment type="caution">
    <text evidence="2">The sequence shown here is derived from an EMBL/GenBank/DDBJ whole genome shotgun (WGS) entry which is preliminary data.</text>
</comment>
<dbReference type="InterPro" id="IPR003141">
    <property type="entry name" value="Pol/His_phosphatase_N"/>
</dbReference>
<dbReference type="Gene3D" id="1.10.150.650">
    <property type="match status" value="1"/>
</dbReference>
<evidence type="ECO:0000313" key="3">
    <source>
        <dbReference type="Proteomes" id="UP000823909"/>
    </source>
</evidence>
<evidence type="ECO:0000259" key="1">
    <source>
        <dbReference type="SMART" id="SM00481"/>
    </source>
</evidence>
<reference evidence="2" key="2">
    <citation type="submission" date="2021-04" db="EMBL/GenBank/DDBJ databases">
        <authorList>
            <person name="Gilroy R."/>
        </authorList>
    </citation>
    <scope>NUCLEOTIDE SEQUENCE</scope>
    <source>
        <strain evidence="2">ChiBcec15-3976</strain>
    </source>
</reference>
<dbReference type="CDD" id="cd07438">
    <property type="entry name" value="PHP_HisPPase_AMP"/>
    <property type="match status" value="1"/>
</dbReference>
<sequence length="276" mass="31137">MGQKVDLHIHSLYSDGRCRIPEIMQIIKKEAISVFAITDHDTVDGIQEARDAAGSSAKCIAGIEFTCREQRFSASGNAFSIHLLGYGFDPENIKLRARLDKRKHGVTEAFDRLCKEITQMGYKIRREDVPISCGIVMQLCDVEAYVRQLYPLAPEEVYGRIEEYATYLDQVNISVREAMGLIHDAGGKTVWAHPFCTYQRFHKIRMSREEILDALPQMKETGLDGLEADYLDFTEEERGWLRDVASRNGLITTAGSDFHGSPGRSRMGVDIKGDQL</sequence>
<protein>
    <submittedName>
        <fullName evidence="2">PHP domain-containing protein</fullName>
    </submittedName>
</protein>
<dbReference type="GO" id="GO:0035312">
    <property type="term" value="F:5'-3' DNA exonuclease activity"/>
    <property type="evidence" value="ECO:0007669"/>
    <property type="project" value="TreeGrafter"/>
</dbReference>
<dbReference type="PANTHER" id="PTHR42924">
    <property type="entry name" value="EXONUCLEASE"/>
    <property type="match status" value="1"/>
</dbReference>
<dbReference type="InterPro" id="IPR004013">
    <property type="entry name" value="PHP_dom"/>
</dbReference>
<dbReference type="Gene3D" id="3.20.20.140">
    <property type="entry name" value="Metal-dependent hydrolases"/>
    <property type="match status" value="1"/>
</dbReference>
<dbReference type="AlphaFoldDB" id="A0A9D2RD36"/>
<dbReference type="SMART" id="SM00481">
    <property type="entry name" value="POLIIIAc"/>
    <property type="match status" value="1"/>
</dbReference>